<evidence type="ECO:0000256" key="1">
    <source>
        <dbReference type="SAM" id="MobiDB-lite"/>
    </source>
</evidence>
<feature type="region of interest" description="Disordered" evidence="1">
    <location>
        <begin position="1"/>
        <end position="108"/>
    </location>
</feature>
<gene>
    <name evidence="2" type="ORF">IFR04_010026</name>
</gene>
<feature type="compositionally biased region" description="Polar residues" evidence="1">
    <location>
        <begin position="1"/>
        <end position="10"/>
    </location>
</feature>
<evidence type="ECO:0000313" key="3">
    <source>
        <dbReference type="Proteomes" id="UP000664132"/>
    </source>
</evidence>
<feature type="compositionally biased region" description="Polar residues" evidence="1">
    <location>
        <begin position="24"/>
        <end position="36"/>
    </location>
</feature>
<reference evidence="2" key="1">
    <citation type="submission" date="2021-02" db="EMBL/GenBank/DDBJ databases">
        <title>Genome sequence Cadophora malorum strain M34.</title>
        <authorList>
            <person name="Stefanovic E."/>
            <person name="Vu D."/>
            <person name="Scully C."/>
            <person name="Dijksterhuis J."/>
            <person name="Roader J."/>
            <person name="Houbraken J."/>
        </authorList>
    </citation>
    <scope>NUCLEOTIDE SEQUENCE</scope>
    <source>
        <strain evidence="2">M34</strain>
    </source>
</reference>
<proteinExistence type="predicted"/>
<organism evidence="2 3">
    <name type="scientific">Cadophora malorum</name>
    <dbReference type="NCBI Taxonomy" id="108018"/>
    <lineage>
        <taxon>Eukaryota</taxon>
        <taxon>Fungi</taxon>
        <taxon>Dikarya</taxon>
        <taxon>Ascomycota</taxon>
        <taxon>Pezizomycotina</taxon>
        <taxon>Leotiomycetes</taxon>
        <taxon>Helotiales</taxon>
        <taxon>Ploettnerulaceae</taxon>
        <taxon>Cadophora</taxon>
    </lineage>
</organism>
<protein>
    <submittedName>
        <fullName evidence="2">Uncharacterized protein</fullName>
    </submittedName>
</protein>
<feature type="compositionally biased region" description="Basic and acidic residues" evidence="1">
    <location>
        <begin position="37"/>
        <end position="54"/>
    </location>
</feature>
<feature type="compositionally biased region" description="Polar residues" evidence="1">
    <location>
        <begin position="55"/>
        <end position="71"/>
    </location>
</feature>
<name>A0A8H7W4F3_9HELO</name>
<evidence type="ECO:0000313" key="2">
    <source>
        <dbReference type="EMBL" id="KAG4416830.1"/>
    </source>
</evidence>
<sequence>MAESLTTSTAIADDSIGHSHKPTTDTTSPVANTTTEHGQEHEKKGILGKIKDKISPSSHNHGGSQPASSGDATHIGRDEGVKNAFGGTAVNAETMHRGPAAGQDLNRE</sequence>
<comment type="caution">
    <text evidence="2">The sequence shown here is derived from an EMBL/GenBank/DDBJ whole genome shotgun (WGS) entry which is preliminary data.</text>
</comment>
<accession>A0A8H7W4F3</accession>
<dbReference type="Proteomes" id="UP000664132">
    <property type="component" value="Unassembled WGS sequence"/>
</dbReference>
<dbReference type="OrthoDB" id="3532972at2759"/>
<keyword evidence="3" id="KW-1185">Reference proteome</keyword>
<dbReference type="AlphaFoldDB" id="A0A8H7W4F3"/>
<dbReference type="EMBL" id="JAFJYH010000173">
    <property type="protein sequence ID" value="KAG4416830.1"/>
    <property type="molecule type" value="Genomic_DNA"/>
</dbReference>